<dbReference type="HAMAP" id="MF_00360">
    <property type="entry name" value="Ribosomal_bS6"/>
    <property type="match status" value="1"/>
</dbReference>
<dbReference type="InterPro" id="IPR014717">
    <property type="entry name" value="Transl_elong_EF1B/ribsomal_bS6"/>
</dbReference>
<evidence type="ECO:0000256" key="2">
    <source>
        <dbReference type="ARBA" id="ARBA00022730"/>
    </source>
</evidence>
<protein>
    <recommendedName>
        <fullName evidence="7 8">Small ribosomal subunit protein bS6</fullName>
    </recommendedName>
</protein>
<keyword evidence="4 8" id="KW-0689">Ribosomal protein</keyword>
<dbReference type="Gene3D" id="3.30.70.60">
    <property type="match status" value="1"/>
</dbReference>
<reference evidence="9" key="1">
    <citation type="journal article" date="2014" name="Gene">
        <title>Genome-guided analysis of transformation efficiency and carbon dioxide assimilation by Moorella thermoacetica Y72.</title>
        <authorList>
            <person name="Tsukahara K."/>
            <person name="Kita A."/>
            <person name="Nakashimada Y."/>
            <person name="Hoshino T."/>
            <person name="Murakami K."/>
        </authorList>
    </citation>
    <scope>NUCLEOTIDE SEQUENCE [LARGE SCALE GENOMIC DNA]</scope>
    <source>
        <strain evidence="9">Y72</strain>
    </source>
</reference>
<dbReference type="GO" id="GO:0003735">
    <property type="term" value="F:structural constituent of ribosome"/>
    <property type="evidence" value="ECO:0007669"/>
    <property type="project" value="InterPro"/>
</dbReference>
<evidence type="ECO:0000256" key="6">
    <source>
        <dbReference type="ARBA" id="ARBA00035104"/>
    </source>
</evidence>
<evidence type="ECO:0000313" key="9">
    <source>
        <dbReference type="EMBL" id="GAF25897.1"/>
    </source>
</evidence>
<dbReference type="PANTHER" id="PTHR21011">
    <property type="entry name" value="MITOCHONDRIAL 28S RIBOSOMAL PROTEIN S6"/>
    <property type="match status" value="1"/>
</dbReference>
<evidence type="ECO:0000256" key="5">
    <source>
        <dbReference type="ARBA" id="ARBA00023274"/>
    </source>
</evidence>
<dbReference type="AlphaFoldDB" id="A0A0S6UEE4"/>
<dbReference type="GO" id="GO:0006412">
    <property type="term" value="P:translation"/>
    <property type="evidence" value="ECO:0007669"/>
    <property type="project" value="UniProtKB-UniRule"/>
</dbReference>
<evidence type="ECO:0000256" key="7">
    <source>
        <dbReference type="ARBA" id="ARBA00035294"/>
    </source>
</evidence>
<sequence>MPLGIKYDIINRKSFPAPLRSGAISPEGGGAPAMRNYEVVFVIRPDLEAEATTAVVEKFTQLITDQGGQVTRVDQWGKKRMAYEVRKYREGYYVLVEFKGTPAVAQELERVLKISDDVIRYLITRLEEEAS</sequence>
<evidence type="ECO:0000256" key="3">
    <source>
        <dbReference type="ARBA" id="ARBA00022884"/>
    </source>
</evidence>
<gene>
    <name evidence="8" type="primary">rpsF</name>
    <name evidence="9" type="ORF">MTY_1234</name>
</gene>
<dbReference type="NCBIfam" id="TIGR00166">
    <property type="entry name" value="S6"/>
    <property type="match status" value="1"/>
</dbReference>
<organism evidence="9">
    <name type="scientific">Moorella thermoacetica Y72</name>
    <dbReference type="NCBI Taxonomy" id="1325331"/>
    <lineage>
        <taxon>Bacteria</taxon>
        <taxon>Bacillati</taxon>
        <taxon>Bacillota</taxon>
        <taxon>Clostridia</taxon>
        <taxon>Neomoorellales</taxon>
        <taxon>Neomoorellaceae</taxon>
        <taxon>Neomoorella</taxon>
    </lineage>
</organism>
<dbReference type="EMBL" id="DF238840">
    <property type="protein sequence ID" value="GAF25897.1"/>
    <property type="molecule type" value="Genomic_DNA"/>
</dbReference>
<dbReference type="FunFam" id="3.30.70.60:FF:000002">
    <property type="entry name" value="30S ribosomal protein S6"/>
    <property type="match status" value="1"/>
</dbReference>
<proteinExistence type="inferred from homology"/>
<accession>A0A0S6UEE4</accession>
<dbReference type="InterPro" id="IPR020814">
    <property type="entry name" value="Ribosomal_S6_plastid/chlpt"/>
</dbReference>
<dbReference type="GO" id="GO:0070181">
    <property type="term" value="F:small ribosomal subunit rRNA binding"/>
    <property type="evidence" value="ECO:0007669"/>
    <property type="project" value="TreeGrafter"/>
</dbReference>
<keyword evidence="3 8" id="KW-0694">RNA-binding</keyword>
<evidence type="ECO:0000256" key="4">
    <source>
        <dbReference type="ARBA" id="ARBA00022980"/>
    </source>
</evidence>
<evidence type="ECO:0000256" key="1">
    <source>
        <dbReference type="ARBA" id="ARBA00009512"/>
    </source>
</evidence>
<dbReference type="SUPFAM" id="SSF54995">
    <property type="entry name" value="Ribosomal protein S6"/>
    <property type="match status" value="1"/>
</dbReference>
<dbReference type="GO" id="GO:0005737">
    <property type="term" value="C:cytoplasm"/>
    <property type="evidence" value="ECO:0007669"/>
    <property type="project" value="UniProtKB-ARBA"/>
</dbReference>
<name>A0A0S6UEE4_NEOTH</name>
<dbReference type="GO" id="GO:0005840">
    <property type="term" value="C:ribosome"/>
    <property type="evidence" value="ECO:0007669"/>
    <property type="project" value="UniProtKB-KW"/>
</dbReference>
<comment type="function">
    <text evidence="6 8">Binds together with bS18 to 16S ribosomal RNA.</text>
</comment>
<dbReference type="InterPro" id="IPR035980">
    <property type="entry name" value="Ribosomal_bS6_sf"/>
</dbReference>
<keyword evidence="5 8" id="KW-0687">Ribonucleoprotein</keyword>
<dbReference type="Proteomes" id="UP000063718">
    <property type="component" value="Unassembled WGS sequence"/>
</dbReference>
<comment type="similarity">
    <text evidence="1 8">Belongs to the bacterial ribosomal protein bS6 family.</text>
</comment>
<dbReference type="CDD" id="cd00473">
    <property type="entry name" value="bS6"/>
    <property type="match status" value="1"/>
</dbReference>
<dbReference type="InterPro" id="IPR000529">
    <property type="entry name" value="Ribosomal_bS6"/>
</dbReference>
<evidence type="ECO:0000256" key="8">
    <source>
        <dbReference type="HAMAP-Rule" id="MF_00360"/>
    </source>
</evidence>
<keyword evidence="2 8" id="KW-0699">rRNA-binding</keyword>
<dbReference type="Pfam" id="PF01250">
    <property type="entry name" value="Ribosomal_S6"/>
    <property type="match status" value="1"/>
</dbReference>
<dbReference type="GO" id="GO:1990904">
    <property type="term" value="C:ribonucleoprotein complex"/>
    <property type="evidence" value="ECO:0007669"/>
    <property type="project" value="UniProtKB-KW"/>
</dbReference>
<dbReference type="PANTHER" id="PTHR21011:SF1">
    <property type="entry name" value="SMALL RIBOSOMAL SUBUNIT PROTEIN BS6M"/>
    <property type="match status" value="1"/>
</dbReference>